<proteinExistence type="predicted"/>
<sequence length="102" mass="11433">MAISLASAIACEMLHGRFNPEACFIARLLVIDLVTRLDLTGFLSYLLHLASTSENLIGPGMRSSLIRNMFLGWLLDISALTSKPMVFEVYDWRRANQKMGNL</sequence>
<reference evidence="1 2" key="1">
    <citation type="submission" date="2023-01" db="EMBL/GenBank/DDBJ databases">
        <title>Analysis of 21 Apiospora genomes using comparative genomics revels a genus with tremendous synthesis potential of carbohydrate active enzymes and secondary metabolites.</title>
        <authorList>
            <person name="Sorensen T."/>
        </authorList>
    </citation>
    <scope>NUCLEOTIDE SEQUENCE [LARGE SCALE GENOMIC DNA]</scope>
    <source>
        <strain evidence="1 2">CBS 117206</strain>
    </source>
</reference>
<evidence type="ECO:0000313" key="1">
    <source>
        <dbReference type="EMBL" id="KAK8129632.1"/>
    </source>
</evidence>
<gene>
    <name evidence="1" type="ORF">PG999_002012</name>
</gene>
<dbReference type="EMBL" id="JAQQWP010000002">
    <property type="protein sequence ID" value="KAK8129632.1"/>
    <property type="molecule type" value="Genomic_DNA"/>
</dbReference>
<dbReference type="Proteomes" id="UP001392437">
    <property type="component" value="Unassembled WGS sequence"/>
</dbReference>
<protein>
    <submittedName>
        <fullName evidence="1">Uncharacterized protein</fullName>
    </submittedName>
</protein>
<organism evidence="1 2">
    <name type="scientific">Apiospora kogelbergensis</name>
    <dbReference type="NCBI Taxonomy" id="1337665"/>
    <lineage>
        <taxon>Eukaryota</taxon>
        <taxon>Fungi</taxon>
        <taxon>Dikarya</taxon>
        <taxon>Ascomycota</taxon>
        <taxon>Pezizomycotina</taxon>
        <taxon>Sordariomycetes</taxon>
        <taxon>Xylariomycetidae</taxon>
        <taxon>Amphisphaeriales</taxon>
        <taxon>Apiosporaceae</taxon>
        <taxon>Apiospora</taxon>
    </lineage>
</organism>
<evidence type="ECO:0000313" key="2">
    <source>
        <dbReference type="Proteomes" id="UP001392437"/>
    </source>
</evidence>
<dbReference type="AlphaFoldDB" id="A0AAW0R6X5"/>
<keyword evidence="2" id="KW-1185">Reference proteome</keyword>
<comment type="caution">
    <text evidence="1">The sequence shown here is derived from an EMBL/GenBank/DDBJ whole genome shotgun (WGS) entry which is preliminary data.</text>
</comment>
<name>A0AAW0R6X5_9PEZI</name>
<accession>A0AAW0R6X5</accession>